<evidence type="ECO:0000313" key="5">
    <source>
        <dbReference type="EMBL" id="CAB4013881.1"/>
    </source>
</evidence>
<evidence type="ECO:0000256" key="2">
    <source>
        <dbReference type="ARBA" id="ARBA00022692"/>
    </source>
</evidence>
<dbReference type="PROSITE" id="PS50929">
    <property type="entry name" value="ABC_TM1F"/>
    <property type="match status" value="1"/>
</dbReference>
<dbReference type="Gene3D" id="1.20.1560.10">
    <property type="entry name" value="ABC transporter type 1, transmembrane domain"/>
    <property type="match status" value="2"/>
</dbReference>
<sequence>MKDDSKKWIVVFLVIGVESGIGIFLQNWYLAKAGEALTKRLRKQTFLAFLRQEISYYDLPNHGTGAICTRLATEVSAVQGATGPQLGLLIAGIVTVIGGLLVSLTASWQLALLMMAFIPLLVGCGMFMNAFFGATKDSATNRGGTTADETFSNIQTVVSLGREEEFYERYREEMIVPYKLAKKTSHFAGLANGFFFGIMNLSYGAGFRYGGYLVEEDDVNIEEMMTAIITVLICCVMLGQVASMTPDYAKAKQAAERVFYLLDKVPHIDVYSKEGIKPKTCGGEIKLTSARFRYPTRRDFKVLRSLDLTVKPGQTIALVGTSGCGKSTAVSLVERFYDTNSGHVWKQTRKKTIEIIHKFNCNYMLLADCVEFQSGPNRAGISAWDKT</sequence>
<dbReference type="AlphaFoldDB" id="A0A7D9EPP4"/>
<dbReference type="InterPro" id="IPR036640">
    <property type="entry name" value="ABC1_TM_sf"/>
</dbReference>
<dbReference type="SUPFAM" id="SSF90123">
    <property type="entry name" value="ABC transporter transmembrane region"/>
    <property type="match status" value="1"/>
</dbReference>
<dbReference type="InterPro" id="IPR003439">
    <property type="entry name" value="ABC_transporter-like_ATP-bd"/>
</dbReference>
<keyword evidence="4" id="KW-0472">Membrane</keyword>
<name>A0A7D9EPP4_PARCT</name>
<evidence type="ECO:0000256" key="4">
    <source>
        <dbReference type="ARBA" id="ARBA00023136"/>
    </source>
</evidence>
<dbReference type="InterPro" id="IPR039421">
    <property type="entry name" value="Type_1_exporter"/>
</dbReference>
<dbReference type="Pfam" id="PF00005">
    <property type="entry name" value="ABC_tran"/>
    <property type="match status" value="1"/>
</dbReference>
<keyword evidence="6" id="KW-1185">Reference proteome</keyword>
<dbReference type="GO" id="GO:0140359">
    <property type="term" value="F:ABC-type transporter activity"/>
    <property type="evidence" value="ECO:0007669"/>
    <property type="project" value="InterPro"/>
</dbReference>
<organism evidence="5 6">
    <name type="scientific">Paramuricea clavata</name>
    <name type="common">Red gorgonian</name>
    <name type="synonym">Violescent sea-whip</name>
    <dbReference type="NCBI Taxonomy" id="317549"/>
    <lineage>
        <taxon>Eukaryota</taxon>
        <taxon>Metazoa</taxon>
        <taxon>Cnidaria</taxon>
        <taxon>Anthozoa</taxon>
        <taxon>Octocorallia</taxon>
        <taxon>Malacalcyonacea</taxon>
        <taxon>Plexauridae</taxon>
        <taxon>Paramuricea</taxon>
    </lineage>
</organism>
<reference evidence="5" key="1">
    <citation type="submission" date="2020-04" db="EMBL/GenBank/DDBJ databases">
        <authorList>
            <person name="Alioto T."/>
            <person name="Alioto T."/>
            <person name="Gomez Garrido J."/>
        </authorList>
    </citation>
    <scope>NUCLEOTIDE SEQUENCE</scope>
    <source>
        <strain evidence="5">A484AB</strain>
    </source>
</reference>
<keyword evidence="3" id="KW-1133">Transmembrane helix</keyword>
<proteinExistence type="predicted"/>
<dbReference type="InterPro" id="IPR011527">
    <property type="entry name" value="ABC1_TM_dom"/>
</dbReference>
<protein>
    <submittedName>
        <fullName evidence="5">Multidrug resistance 1</fullName>
    </submittedName>
</protein>
<dbReference type="InterPro" id="IPR027417">
    <property type="entry name" value="P-loop_NTPase"/>
</dbReference>
<comment type="caution">
    <text evidence="5">The sequence shown here is derived from an EMBL/GenBank/DDBJ whole genome shotgun (WGS) entry which is preliminary data.</text>
</comment>
<keyword evidence="2" id="KW-0812">Transmembrane</keyword>
<dbReference type="Proteomes" id="UP001152795">
    <property type="component" value="Unassembled WGS sequence"/>
</dbReference>
<dbReference type="GO" id="GO:0005524">
    <property type="term" value="F:ATP binding"/>
    <property type="evidence" value="ECO:0007669"/>
    <property type="project" value="InterPro"/>
</dbReference>
<dbReference type="EMBL" id="CACRXK020008061">
    <property type="protein sequence ID" value="CAB4013881.1"/>
    <property type="molecule type" value="Genomic_DNA"/>
</dbReference>
<dbReference type="SUPFAM" id="SSF52540">
    <property type="entry name" value="P-loop containing nucleoside triphosphate hydrolases"/>
    <property type="match status" value="1"/>
</dbReference>
<dbReference type="GO" id="GO:0016887">
    <property type="term" value="F:ATP hydrolysis activity"/>
    <property type="evidence" value="ECO:0007669"/>
    <property type="project" value="InterPro"/>
</dbReference>
<gene>
    <name evidence="5" type="ORF">PACLA_8A005429</name>
</gene>
<evidence type="ECO:0000256" key="3">
    <source>
        <dbReference type="ARBA" id="ARBA00022989"/>
    </source>
</evidence>
<dbReference type="PANTHER" id="PTHR24221:SF636">
    <property type="entry name" value="BILE SALT EXPORT PUMP"/>
    <property type="match status" value="1"/>
</dbReference>
<dbReference type="GO" id="GO:0016324">
    <property type="term" value="C:apical plasma membrane"/>
    <property type="evidence" value="ECO:0007669"/>
    <property type="project" value="TreeGrafter"/>
</dbReference>
<dbReference type="OrthoDB" id="6500128at2759"/>
<accession>A0A7D9EPP4</accession>
<evidence type="ECO:0000256" key="1">
    <source>
        <dbReference type="ARBA" id="ARBA00004141"/>
    </source>
</evidence>
<evidence type="ECO:0000313" key="6">
    <source>
        <dbReference type="Proteomes" id="UP001152795"/>
    </source>
</evidence>
<dbReference type="PANTHER" id="PTHR24221">
    <property type="entry name" value="ATP-BINDING CASSETTE SUB-FAMILY B"/>
    <property type="match status" value="1"/>
</dbReference>
<dbReference type="Pfam" id="PF00664">
    <property type="entry name" value="ABC_membrane"/>
    <property type="match status" value="1"/>
</dbReference>
<dbReference type="Gene3D" id="3.40.50.300">
    <property type="entry name" value="P-loop containing nucleotide triphosphate hydrolases"/>
    <property type="match status" value="1"/>
</dbReference>
<comment type="subcellular location">
    <subcellularLocation>
        <location evidence="1">Membrane</location>
        <topology evidence="1">Multi-pass membrane protein</topology>
    </subcellularLocation>
</comment>
<dbReference type="CDD" id="cd18578">
    <property type="entry name" value="ABC_6TM_Pgp_ABCB1_D2_like"/>
    <property type="match status" value="1"/>
</dbReference>